<dbReference type="AlphaFoldDB" id="A0A939TDW3"/>
<feature type="transmembrane region" description="Helical" evidence="6">
    <location>
        <begin position="40"/>
        <end position="65"/>
    </location>
</feature>
<keyword evidence="5 6" id="KW-0472">Membrane</keyword>
<protein>
    <submittedName>
        <fullName evidence="7">LysE family translocator</fullName>
    </submittedName>
</protein>
<keyword evidence="2" id="KW-1003">Cell membrane</keyword>
<name>A0A939TDW3_9ACTN</name>
<gene>
    <name evidence="7" type="ORF">J4573_36855</name>
</gene>
<evidence type="ECO:0000256" key="4">
    <source>
        <dbReference type="ARBA" id="ARBA00022989"/>
    </source>
</evidence>
<dbReference type="Proteomes" id="UP000669179">
    <property type="component" value="Unassembled WGS sequence"/>
</dbReference>
<dbReference type="GO" id="GO:0005886">
    <property type="term" value="C:plasma membrane"/>
    <property type="evidence" value="ECO:0007669"/>
    <property type="project" value="UniProtKB-SubCell"/>
</dbReference>
<dbReference type="GO" id="GO:0015171">
    <property type="term" value="F:amino acid transmembrane transporter activity"/>
    <property type="evidence" value="ECO:0007669"/>
    <property type="project" value="TreeGrafter"/>
</dbReference>
<evidence type="ECO:0000256" key="1">
    <source>
        <dbReference type="ARBA" id="ARBA00004651"/>
    </source>
</evidence>
<reference evidence="7" key="1">
    <citation type="submission" date="2021-03" db="EMBL/GenBank/DDBJ databases">
        <authorList>
            <person name="Kanchanasin P."/>
            <person name="Saeng-In P."/>
            <person name="Phongsopitanun W."/>
            <person name="Yuki M."/>
            <person name="Kudo T."/>
            <person name="Ohkuma M."/>
            <person name="Tanasupawat S."/>
        </authorList>
    </citation>
    <scope>NUCLEOTIDE SEQUENCE</scope>
    <source>
        <strain evidence="7">GKU 128</strain>
    </source>
</reference>
<dbReference type="EMBL" id="JAGEOJ010000017">
    <property type="protein sequence ID" value="MBO2452710.1"/>
    <property type="molecule type" value="Genomic_DNA"/>
</dbReference>
<dbReference type="RefSeq" id="WP_208260734.1">
    <property type="nucleotide sequence ID" value="NZ_JAGEOJ010000017.1"/>
</dbReference>
<dbReference type="PANTHER" id="PTHR30086">
    <property type="entry name" value="ARGININE EXPORTER PROTEIN ARGO"/>
    <property type="match status" value="1"/>
</dbReference>
<comment type="caution">
    <text evidence="7">The sequence shown here is derived from an EMBL/GenBank/DDBJ whole genome shotgun (WGS) entry which is preliminary data.</text>
</comment>
<dbReference type="Pfam" id="PF01810">
    <property type="entry name" value="LysE"/>
    <property type="match status" value="1"/>
</dbReference>
<accession>A0A939TDW3</accession>
<feature type="transmembrane region" description="Helical" evidence="6">
    <location>
        <begin position="6"/>
        <end position="28"/>
    </location>
</feature>
<evidence type="ECO:0000256" key="5">
    <source>
        <dbReference type="ARBA" id="ARBA00023136"/>
    </source>
</evidence>
<evidence type="ECO:0000313" key="8">
    <source>
        <dbReference type="Proteomes" id="UP000669179"/>
    </source>
</evidence>
<evidence type="ECO:0000256" key="3">
    <source>
        <dbReference type="ARBA" id="ARBA00022692"/>
    </source>
</evidence>
<keyword evidence="4 6" id="KW-1133">Transmembrane helix</keyword>
<feature type="transmembrane region" description="Helical" evidence="6">
    <location>
        <begin position="178"/>
        <end position="197"/>
    </location>
</feature>
<evidence type="ECO:0000313" key="7">
    <source>
        <dbReference type="EMBL" id="MBO2452710.1"/>
    </source>
</evidence>
<keyword evidence="3 6" id="KW-0812">Transmembrane</keyword>
<feature type="transmembrane region" description="Helical" evidence="6">
    <location>
        <begin position="141"/>
        <end position="166"/>
    </location>
</feature>
<feature type="transmembrane region" description="Helical" evidence="6">
    <location>
        <begin position="71"/>
        <end position="93"/>
    </location>
</feature>
<dbReference type="PANTHER" id="PTHR30086:SF20">
    <property type="entry name" value="ARGININE EXPORTER PROTEIN ARGO-RELATED"/>
    <property type="match status" value="1"/>
</dbReference>
<evidence type="ECO:0000256" key="2">
    <source>
        <dbReference type="ARBA" id="ARBA00022475"/>
    </source>
</evidence>
<sequence>MIPSNSLAFVGLAVLIVIAPGPDFAVVMKNCLMYGRKAGLATSLGVMTSLLVQGLAAAFGVAALVVKSAPAFNALKVVGACYLAYLGVQALRAARKGERVQGPSRGGRGFRQGFLSNITNPKVLALYFSLLPQFADSLPQVLFLAATHALIGLAWLLVVVLVLGRLRRVFERSRVRRGIEGVTGVGLLGLGVELIVMPGR</sequence>
<evidence type="ECO:0000256" key="6">
    <source>
        <dbReference type="SAM" id="Phobius"/>
    </source>
</evidence>
<organism evidence="7 8">
    <name type="scientific">Actinomadura barringtoniae</name>
    <dbReference type="NCBI Taxonomy" id="1427535"/>
    <lineage>
        <taxon>Bacteria</taxon>
        <taxon>Bacillati</taxon>
        <taxon>Actinomycetota</taxon>
        <taxon>Actinomycetes</taxon>
        <taxon>Streptosporangiales</taxon>
        <taxon>Thermomonosporaceae</taxon>
        <taxon>Actinomadura</taxon>
    </lineage>
</organism>
<proteinExistence type="predicted"/>
<comment type="subcellular location">
    <subcellularLocation>
        <location evidence="1">Cell membrane</location>
        <topology evidence="1">Multi-pass membrane protein</topology>
    </subcellularLocation>
</comment>
<dbReference type="PIRSF" id="PIRSF006324">
    <property type="entry name" value="LeuE"/>
    <property type="match status" value="1"/>
</dbReference>
<dbReference type="InterPro" id="IPR001123">
    <property type="entry name" value="LeuE-type"/>
</dbReference>
<keyword evidence="8" id="KW-1185">Reference proteome</keyword>